<feature type="transmembrane region" description="Helical" evidence="1">
    <location>
        <begin position="368"/>
        <end position="391"/>
    </location>
</feature>
<keyword evidence="1" id="KW-0812">Transmembrane</keyword>
<dbReference type="InterPro" id="IPR026898">
    <property type="entry name" value="PrsW"/>
</dbReference>
<protein>
    <submittedName>
        <fullName evidence="2">Zinc ribbon domain-containing protein</fullName>
    </submittedName>
</protein>
<keyword evidence="1" id="KW-1133">Transmembrane helix</keyword>
<keyword evidence="1" id="KW-0472">Membrane</keyword>
<dbReference type="GO" id="GO:0008233">
    <property type="term" value="F:peptidase activity"/>
    <property type="evidence" value="ECO:0007669"/>
    <property type="project" value="InterPro"/>
</dbReference>
<feature type="transmembrane region" description="Helical" evidence="1">
    <location>
        <begin position="115"/>
        <end position="134"/>
    </location>
</feature>
<dbReference type="Pfam" id="PF13367">
    <property type="entry name" value="PrsW-protease"/>
    <property type="match status" value="1"/>
</dbReference>
<feature type="transmembrane region" description="Helical" evidence="1">
    <location>
        <begin position="176"/>
        <end position="193"/>
    </location>
</feature>
<feature type="transmembrane region" description="Helical" evidence="1">
    <location>
        <begin position="146"/>
        <end position="164"/>
    </location>
</feature>
<evidence type="ECO:0000256" key="1">
    <source>
        <dbReference type="SAM" id="Phobius"/>
    </source>
</evidence>
<accession>A0A9Y1FNC0</accession>
<sequence>MAILSTYLISIMERIFILITSLKKELMIIIYTSYIVPVIEEISKIFPILILFRHYIRYRYEGKLKTYRLIVSYRQFVFYSVLFGSCFGFFEHFFLFSSLFDFENIGNIVFLRIFYPLHPVTSGLLAIGVGYFLFVDSNIKKMKTWLATLLPILLSLVFHIFWNYNSYFNLLTLLQYIGWAATGLYFVICVFLIKRPNICTDCGIQHPKGSCKKDSALNISLKKFIKKDLVVESDYIVKEEYIVCPLCGVQAFDGEICYACNSWAKFQCSNCNQVVPPFARTCWSCGASLPTLQDKIRSTFPSSYMTFSVAVTRIVSSTVLISLIVGLLNLKNKLSYLGFTILLLSILIALSTSLIWYGMNSKRIDSIIVSIVVTSSVFFTILSMNLLLILLSIVQLFIIHNLVFGLFGLIISSIVIYGIYKYLRATFRGDSLIVGGEVLG</sequence>
<dbReference type="Proteomes" id="UP001200513">
    <property type="component" value="Chromosome"/>
</dbReference>
<gene>
    <name evidence="2" type="ORF">K9W46_11415</name>
</gene>
<feature type="transmembrane region" description="Helical" evidence="1">
    <location>
        <begin position="334"/>
        <end position="356"/>
    </location>
</feature>
<dbReference type="AlphaFoldDB" id="A0A9Y1FNC0"/>
<feature type="transmembrane region" description="Helical" evidence="1">
    <location>
        <begin position="76"/>
        <end position="95"/>
    </location>
</feature>
<feature type="transmembrane region" description="Helical" evidence="1">
    <location>
        <begin position="304"/>
        <end position="328"/>
    </location>
</feature>
<evidence type="ECO:0000313" key="2">
    <source>
        <dbReference type="EMBL" id="UJG42971.1"/>
    </source>
</evidence>
<dbReference type="EMBL" id="CP084167">
    <property type="protein sequence ID" value="UJG42971.1"/>
    <property type="molecule type" value="Genomic_DNA"/>
</dbReference>
<reference evidence="2" key="1">
    <citation type="journal article" date="2022" name="Nat. Microbiol.">
        <title>Unique mobile elements and scalable gene flow at the prokaryote-eukaryote boundary revealed by circularized Asgard archaea genomes.</title>
        <authorList>
            <person name="Wu F."/>
            <person name="Speth D.R."/>
            <person name="Philosof A."/>
            <person name="Cremiere A."/>
            <person name="Narayanan A."/>
            <person name="Barco R.A."/>
            <person name="Connon S.A."/>
            <person name="Amend J.P."/>
            <person name="Antoshechkin I.A."/>
            <person name="Orphan V.J."/>
        </authorList>
    </citation>
    <scope>NUCLEOTIDE SEQUENCE</scope>
    <source>
        <strain evidence="2">PR6</strain>
    </source>
</reference>
<name>A0A9Y1FNC0_9ARCH</name>
<feature type="transmembrane region" description="Helical" evidence="1">
    <location>
        <begin position="28"/>
        <end position="55"/>
    </location>
</feature>
<organism evidence="2">
    <name type="scientific">Candidatus Heimdallarchaeum endolithica</name>
    <dbReference type="NCBI Taxonomy" id="2876572"/>
    <lineage>
        <taxon>Archaea</taxon>
        <taxon>Promethearchaeati</taxon>
        <taxon>Candidatus Heimdallarchaeota</taxon>
        <taxon>Candidatus Heimdallarchaeia (ex Rinke et al. 2021) (nom. nud.)</taxon>
        <taxon>Candidatus Heimdallarchaeales</taxon>
        <taxon>Candidatus Heimdallarchaeaceae</taxon>
        <taxon>Candidatus Heimdallarchaeum</taxon>
    </lineage>
</organism>
<proteinExistence type="predicted"/>
<feature type="transmembrane region" description="Helical" evidence="1">
    <location>
        <begin position="397"/>
        <end position="420"/>
    </location>
</feature>